<dbReference type="RefSeq" id="WP_388036842.1">
    <property type="nucleotide sequence ID" value="NZ_JBHUEK010000010.1"/>
</dbReference>
<organism evidence="2 3">
    <name type="scientific">Fredinandcohnia salidurans</name>
    <dbReference type="NCBI Taxonomy" id="2595041"/>
    <lineage>
        <taxon>Bacteria</taxon>
        <taxon>Bacillati</taxon>
        <taxon>Bacillota</taxon>
        <taxon>Bacilli</taxon>
        <taxon>Bacillales</taxon>
        <taxon>Bacillaceae</taxon>
        <taxon>Fredinandcohnia</taxon>
    </lineage>
</organism>
<comment type="caution">
    <text evidence="2">The sequence shown here is derived from an EMBL/GenBank/DDBJ whole genome shotgun (WGS) entry which is preliminary data.</text>
</comment>
<keyword evidence="3" id="KW-1185">Reference proteome</keyword>
<dbReference type="EMBL" id="JBHUEK010000010">
    <property type="protein sequence ID" value="MFD1778561.1"/>
    <property type="molecule type" value="Genomic_DNA"/>
</dbReference>
<evidence type="ECO:0000313" key="2">
    <source>
        <dbReference type="EMBL" id="MFD1778561.1"/>
    </source>
</evidence>
<reference evidence="3" key="1">
    <citation type="journal article" date="2019" name="Int. J. Syst. Evol. Microbiol.">
        <title>The Global Catalogue of Microorganisms (GCM) 10K type strain sequencing project: providing services to taxonomists for standard genome sequencing and annotation.</title>
        <authorList>
            <consortium name="The Broad Institute Genomics Platform"/>
            <consortium name="The Broad Institute Genome Sequencing Center for Infectious Disease"/>
            <person name="Wu L."/>
            <person name="Ma J."/>
        </authorList>
    </citation>
    <scope>NUCLEOTIDE SEQUENCE [LARGE SCALE GENOMIC DNA]</scope>
    <source>
        <strain evidence="3">CCUG 15531</strain>
    </source>
</reference>
<evidence type="ECO:0000256" key="1">
    <source>
        <dbReference type="SAM" id="Phobius"/>
    </source>
</evidence>
<accession>A0ABW4MKT1</accession>
<dbReference type="Pfam" id="PF13789">
    <property type="entry name" value="DUF4181"/>
    <property type="match status" value="1"/>
</dbReference>
<keyword evidence="1" id="KW-0812">Transmembrane</keyword>
<feature type="transmembrane region" description="Helical" evidence="1">
    <location>
        <begin position="95"/>
        <end position="114"/>
    </location>
</feature>
<protein>
    <submittedName>
        <fullName evidence="2">DUF4181 domain-containing protein</fullName>
    </submittedName>
</protein>
<dbReference type="InterPro" id="IPR025441">
    <property type="entry name" value="DUF4181"/>
</dbReference>
<sequence>MGIILILLFWLLSTIDSVIGKRLEPGYNVAESDGRVKFRVGGILIVILFLGSAYVFFDIDNMNQVKWLLIFFMISFWGFQSFMEWKYVEGKKYKLSLVLMAVSVIATFGIFFTYEKITNTTYGEEISKYIGETEKIDKIELTRSTLDEAKGYILSNSTITDQSTIQRLIFEPADMNLMKTRFGPGLGYFVTVYIGEDVYSLVVTESELRIEDKSYEIEGENKLLNLIENEQLVWVED</sequence>
<feature type="transmembrane region" description="Helical" evidence="1">
    <location>
        <begin position="36"/>
        <end position="57"/>
    </location>
</feature>
<feature type="transmembrane region" description="Helical" evidence="1">
    <location>
        <begin position="64"/>
        <end position="83"/>
    </location>
</feature>
<evidence type="ECO:0000313" key="3">
    <source>
        <dbReference type="Proteomes" id="UP001597227"/>
    </source>
</evidence>
<dbReference type="Proteomes" id="UP001597227">
    <property type="component" value="Unassembled WGS sequence"/>
</dbReference>
<name>A0ABW4MKT1_9BACI</name>
<gene>
    <name evidence="2" type="ORF">ACFSFW_07765</name>
</gene>
<keyword evidence="1" id="KW-0472">Membrane</keyword>
<proteinExistence type="predicted"/>
<keyword evidence="1" id="KW-1133">Transmembrane helix</keyword>